<proteinExistence type="predicted"/>
<evidence type="ECO:0000256" key="2">
    <source>
        <dbReference type="SAM" id="Phobius"/>
    </source>
</evidence>
<feature type="region of interest" description="Disordered" evidence="1">
    <location>
        <begin position="1"/>
        <end position="101"/>
    </location>
</feature>
<feature type="region of interest" description="Disordered" evidence="1">
    <location>
        <begin position="259"/>
        <end position="278"/>
    </location>
</feature>
<dbReference type="PROSITE" id="PS51178">
    <property type="entry name" value="PASTA"/>
    <property type="match status" value="1"/>
</dbReference>
<feature type="transmembrane region" description="Helical" evidence="2">
    <location>
        <begin position="128"/>
        <end position="153"/>
    </location>
</feature>
<feature type="region of interest" description="Disordered" evidence="1">
    <location>
        <begin position="231"/>
        <end position="250"/>
    </location>
</feature>
<dbReference type="Pfam" id="PF03793">
    <property type="entry name" value="PASTA"/>
    <property type="match status" value="1"/>
</dbReference>
<dbReference type="SMART" id="SM00740">
    <property type="entry name" value="PASTA"/>
    <property type="match status" value="1"/>
</dbReference>
<reference evidence="4" key="2">
    <citation type="submission" date="2020-09" db="EMBL/GenBank/DDBJ databases">
        <authorList>
            <person name="Sun Q."/>
            <person name="Ohkuma M."/>
        </authorList>
    </citation>
    <scope>NUCLEOTIDE SEQUENCE</scope>
    <source>
        <strain evidence="4">JCM 3090</strain>
    </source>
</reference>
<organism evidence="4 5">
    <name type="scientific">Pilimelia anulata</name>
    <dbReference type="NCBI Taxonomy" id="53371"/>
    <lineage>
        <taxon>Bacteria</taxon>
        <taxon>Bacillati</taxon>
        <taxon>Actinomycetota</taxon>
        <taxon>Actinomycetes</taxon>
        <taxon>Micromonosporales</taxon>
        <taxon>Micromonosporaceae</taxon>
        <taxon>Pilimelia</taxon>
    </lineage>
</organism>
<keyword evidence="5" id="KW-1185">Reference proteome</keyword>
<dbReference type="AlphaFoldDB" id="A0A8J3B6M7"/>
<dbReference type="InterPro" id="IPR005543">
    <property type="entry name" value="PASTA_dom"/>
</dbReference>
<protein>
    <recommendedName>
        <fullName evidence="3">PASTA domain-containing protein</fullName>
    </recommendedName>
</protein>
<feature type="domain" description="PASTA" evidence="3">
    <location>
        <begin position="193"/>
        <end position="260"/>
    </location>
</feature>
<dbReference type="RefSeq" id="WP_189169585.1">
    <property type="nucleotide sequence ID" value="NZ_BMQB01000003.1"/>
</dbReference>
<dbReference type="Gene3D" id="3.30.10.20">
    <property type="match status" value="1"/>
</dbReference>
<dbReference type="CDD" id="cd06577">
    <property type="entry name" value="PASTA_pknB"/>
    <property type="match status" value="1"/>
</dbReference>
<feature type="compositionally biased region" description="Low complexity" evidence="1">
    <location>
        <begin position="163"/>
        <end position="186"/>
    </location>
</feature>
<feature type="compositionally biased region" description="Basic and acidic residues" evidence="1">
    <location>
        <begin position="1"/>
        <end position="14"/>
    </location>
</feature>
<feature type="compositionally biased region" description="Pro residues" evidence="1">
    <location>
        <begin position="25"/>
        <end position="34"/>
    </location>
</feature>
<keyword evidence="2" id="KW-0472">Membrane</keyword>
<evidence type="ECO:0000313" key="5">
    <source>
        <dbReference type="Proteomes" id="UP000649739"/>
    </source>
</evidence>
<name>A0A8J3B6M7_9ACTN</name>
<keyword evidence="2" id="KW-1133">Transmembrane helix</keyword>
<dbReference type="Proteomes" id="UP000649739">
    <property type="component" value="Unassembled WGS sequence"/>
</dbReference>
<comment type="caution">
    <text evidence="4">The sequence shown here is derived from an EMBL/GenBank/DDBJ whole genome shotgun (WGS) entry which is preliminary data.</text>
</comment>
<accession>A0A8J3B6M7</accession>
<sequence>MAGDEPGQRGRWPDDGSPGGDHTAPMPPAGPPGGEPGHTAPIHPAGEPGRPGQAAPPADATTRMPAVGGTDATAAMPGRPAPPDATSVMPGVPGGPGQWSARAEVPQYVPAAEPDPGWGAPAGEPKRWWLPVLLGLVAVLLLGSLGYGLWLAFGDDDEPAAPTPTASATSARPRPTTAAPTRTVPRPTRTTVAPELVEVPDVVGGSRADAQRRLDAAGLNYRLRYRVTDEADPDTVLATDPGPGEEVDPNDTVVTLTIAEEPAETDPPETEEPTPQLT</sequence>
<evidence type="ECO:0000313" key="4">
    <source>
        <dbReference type="EMBL" id="GGJ88560.1"/>
    </source>
</evidence>
<gene>
    <name evidence="4" type="ORF">GCM10010123_17710</name>
</gene>
<dbReference type="EMBL" id="BMQB01000003">
    <property type="protein sequence ID" value="GGJ88560.1"/>
    <property type="molecule type" value="Genomic_DNA"/>
</dbReference>
<evidence type="ECO:0000256" key="1">
    <source>
        <dbReference type="SAM" id="MobiDB-lite"/>
    </source>
</evidence>
<evidence type="ECO:0000259" key="3">
    <source>
        <dbReference type="PROSITE" id="PS51178"/>
    </source>
</evidence>
<feature type="compositionally biased region" description="Acidic residues" evidence="1">
    <location>
        <begin position="261"/>
        <end position="272"/>
    </location>
</feature>
<reference evidence="4" key="1">
    <citation type="journal article" date="2014" name="Int. J. Syst. Evol. Microbiol.">
        <title>Complete genome sequence of Corynebacterium casei LMG S-19264T (=DSM 44701T), isolated from a smear-ripened cheese.</title>
        <authorList>
            <consortium name="US DOE Joint Genome Institute (JGI-PGF)"/>
            <person name="Walter F."/>
            <person name="Albersmeier A."/>
            <person name="Kalinowski J."/>
            <person name="Ruckert C."/>
        </authorList>
    </citation>
    <scope>NUCLEOTIDE SEQUENCE</scope>
    <source>
        <strain evidence="4">JCM 3090</strain>
    </source>
</reference>
<keyword evidence="2" id="KW-0812">Transmembrane</keyword>
<feature type="region of interest" description="Disordered" evidence="1">
    <location>
        <begin position="160"/>
        <end position="186"/>
    </location>
</feature>